<sequence length="143" mass="16378">MKLISVLLCLLLAECGPAFLPEPTNEKVTRKDLVGSWEYFADYQKTRIVLDLKANGTFIQTIERPSDPKPQIQRGRWDLKDSELRIKLLKINPENRSGPWILDWAHWWIVESTKGGSNFAISGAADDSDPDNCFEFDRIQSIK</sequence>
<keyword evidence="1" id="KW-0732">Signal</keyword>
<protein>
    <recommendedName>
        <fullName evidence="6">Lipoprotein</fullName>
    </recommendedName>
</protein>
<proteinExistence type="predicted"/>
<organism evidence="2 5">
    <name type="scientific">Leptospira adleri</name>
    <dbReference type="NCBI Taxonomy" id="2023186"/>
    <lineage>
        <taxon>Bacteria</taxon>
        <taxon>Pseudomonadati</taxon>
        <taxon>Spirochaetota</taxon>
        <taxon>Spirochaetia</taxon>
        <taxon>Leptospirales</taxon>
        <taxon>Leptospiraceae</taxon>
        <taxon>Leptospira</taxon>
    </lineage>
</organism>
<comment type="caution">
    <text evidence="2">The sequence shown here is derived from an EMBL/GenBank/DDBJ whole genome shotgun (WGS) entry which is preliminary data.</text>
</comment>
<reference evidence="4 5" key="1">
    <citation type="submission" date="2017-07" db="EMBL/GenBank/DDBJ databases">
        <title>Leptospira spp. isolated from tropical soils.</title>
        <authorList>
            <person name="Thibeaux R."/>
            <person name="Iraola G."/>
            <person name="Ferres I."/>
            <person name="Bierque E."/>
            <person name="Girault D."/>
            <person name="Soupe-Gilbert M.-E."/>
            <person name="Picardeau M."/>
            <person name="Goarant C."/>
        </authorList>
    </citation>
    <scope>NUCLEOTIDE SEQUENCE [LARGE SCALE GENOMIC DNA]</scope>
    <source>
        <strain evidence="2 5">FH2-B-C1</strain>
        <strain evidence="3 4">FH2-B-D1</strain>
    </source>
</reference>
<dbReference type="EMBL" id="NPDU01000036">
    <property type="protein sequence ID" value="PJZ61263.1"/>
    <property type="molecule type" value="Genomic_DNA"/>
</dbReference>
<evidence type="ECO:0000313" key="3">
    <source>
        <dbReference type="EMBL" id="PJZ61263.1"/>
    </source>
</evidence>
<gene>
    <name evidence="3" type="ORF">CH376_14235</name>
    <name evidence="2" type="ORF">CH380_09005</name>
</gene>
<evidence type="ECO:0000313" key="4">
    <source>
        <dbReference type="Proteomes" id="UP000232149"/>
    </source>
</evidence>
<name>A0A2M9YQ93_9LEPT</name>
<feature type="signal peptide" evidence="1">
    <location>
        <begin position="1"/>
        <end position="20"/>
    </location>
</feature>
<evidence type="ECO:0000313" key="5">
    <source>
        <dbReference type="Proteomes" id="UP000232188"/>
    </source>
</evidence>
<dbReference type="EMBL" id="NPDV01000006">
    <property type="protein sequence ID" value="PJZ53713.1"/>
    <property type="molecule type" value="Genomic_DNA"/>
</dbReference>
<dbReference type="Proteomes" id="UP000232188">
    <property type="component" value="Unassembled WGS sequence"/>
</dbReference>
<dbReference type="AlphaFoldDB" id="A0A2M9YQ93"/>
<dbReference type="RefSeq" id="WP_100785406.1">
    <property type="nucleotide sequence ID" value="NZ_NPDU01000036.1"/>
</dbReference>
<evidence type="ECO:0008006" key="6">
    <source>
        <dbReference type="Google" id="ProtNLM"/>
    </source>
</evidence>
<keyword evidence="4" id="KW-1185">Reference proteome</keyword>
<evidence type="ECO:0000256" key="1">
    <source>
        <dbReference type="SAM" id="SignalP"/>
    </source>
</evidence>
<feature type="chain" id="PRO_5014806184" description="Lipoprotein" evidence="1">
    <location>
        <begin position="21"/>
        <end position="143"/>
    </location>
</feature>
<evidence type="ECO:0000313" key="2">
    <source>
        <dbReference type="EMBL" id="PJZ53713.1"/>
    </source>
</evidence>
<accession>A0A2M9YQ93</accession>
<dbReference type="Proteomes" id="UP000232149">
    <property type="component" value="Unassembled WGS sequence"/>
</dbReference>